<evidence type="ECO:0000256" key="2">
    <source>
        <dbReference type="SAM" id="SignalP"/>
    </source>
</evidence>
<organism evidence="3 5">
    <name type="scientific">Mesotoga infera</name>
    <dbReference type="NCBI Taxonomy" id="1236046"/>
    <lineage>
        <taxon>Bacteria</taxon>
        <taxon>Thermotogati</taxon>
        <taxon>Thermotogota</taxon>
        <taxon>Thermotogae</taxon>
        <taxon>Kosmotogales</taxon>
        <taxon>Kosmotogaceae</taxon>
        <taxon>Mesotoga</taxon>
    </lineage>
</organism>
<evidence type="ECO:0000313" key="5">
    <source>
        <dbReference type="Proteomes" id="UP000054260"/>
    </source>
</evidence>
<dbReference type="GO" id="GO:0015888">
    <property type="term" value="P:thiamine transport"/>
    <property type="evidence" value="ECO:0007669"/>
    <property type="project" value="TreeGrafter"/>
</dbReference>
<accession>A0A101H0M5</accession>
<reference evidence="3" key="1">
    <citation type="journal article" date="2015" name="MBio">
        <title>Genome-resolved metagenomic analysis reveals roles for candidate phyla and other microbial community members in biogeochemical transformations in oil reservoirs.</title>
        <authorList>
            <person name="Hu P."/>
            <person name="Tom L."/>
            <person name="Singh A."/>
            <person name="Thomas B.C."/>
            <person name="Baker B.J."/>
            <person name="Piceno Y.M."/>
            <person name="Andersen G.L."/>
            <person name="Banfield J.F."/>
        </authorList>
    </citation>
    <scope>NUCLEOTIDE SEQUENCE [LARGE SCALE GENOMIC DNA]</scope>
    <source>
        <strain evidence="3">46_47</strain>
        <strain evidence="4">46_70</strain>
    </source>
</reference>
<proteinExistence type="predicted"/>
<dbReference type="InterPro" id="IPR026045">
    <property type="entry name" value="Ferric-bd"/>
</dbReference>
<evidence type="ECO:0000313" key="6">
    <source>
        <dbReference type="Proteomes" id="UP000055014"/>
    </source>
</evidence>
<dbReference type="AlphaFoldDB" id="A0A101H0M5"/>
<gene>
    <name evidence="3" type="ORF">XD86_0351</name>
    <name evidence="4" type="ORF">XE02_0912</name>
</gene>
<dbReference type="GO" id="GO:0030975">
    <property type="term" value="F:thiamine binding"/>
    <property type="evidence" value="ECO:0007669"/>
    <property type="project" value="TreeGrafter"/>
</dbReference>
<dbReference type="Proteomes" id="UP000055014">
    <property type="component" value="Unassembled WGS sequence"/>
</dbReference>
<name>A0A101H0M5_9BACT</name>
<evidence type="ECO:0000256" key="1">
    <source>
        <dbReference type="ARBA" id="ARBA00022729"/>
    </source>
</evidence>
<dbReference type="PIRSF" id="PIRSF002825">
    <property type="entry name" value="CfbpA"/>
    <property type="match status" value="1"/>
</dbReference>
<feature type="chain" id="PRO_5014243513" evidence="2">
    <location>
        <begin position="22"/>
        <end position="333"/>
    </location>
</feature>
<reference evidence="5 6" key="2">
    <citation type="journal article" date="2015" name="MBio">
        <title>Genome-Resolved Metagenomic Analysis Reveals Roles for Candidate Phyla and Other Microbial Community Members in Biogeochemical Transformations in Oil Reservoirs.</title>
        <authorList>
            <person name="Hu P."/>
            <person name="Tom L."/>
            <person name="Singh A."/>
            <person name="Thomas B.C."/>
            <person name="Baker B.J."/>
            <person name="Piceno Y.M."/>
            <person name="Andersen G.L."/>
            <person name="Banfield J.F."/>
        </authorList>
    </citation>
    <scope>NUCLEOTIDE SEQUENCE [LARGE SCALE GENOMIC DNA]</scope>
</reference>
<keyword evidence="1 2" id="KW-0732">Signal</keyword>
<dbReference type="PANTHER" id="PTHR30006:SF2">
    <property type="entry name" value="ABC TRANSPORTER SUBSTRATE-BINDING PROTEIN"/>
    <property type="match status" value="1"/>
</dbReference>
<sequence length="333" mass="36715">MRRFLVLITVICVAFSVTLLAADSFTVYTTLEELAAKELFDKYEEVTGIRVDWVRLSGGEAEARMEAEKLNPQASIWVGGVGLNHISAKLKGLTTPYFSRAAGNTPEQYKDPEGYWIGLYLGPLAFATHNGRAAELGLEPPKGWFDIIDSKYKGLVRVANPNTSGTAYNLITCMIALFGGDEDLAFQYLKKLDQNIEMYTRSGSAGGKSVAIGEIPFAIGYAHDMVKLKAEGADITITVPEEGTGFEIASMSLIKDGPDPVNAKKLYDWILTEEAQAIIAGWYVIPVSKIAPKHPLSFSMDEIKTVDQNYVWDAENKERLLDRWTEEIGSVVK</sequence>
<protein>
    <submittedName>
        <fullName evidence="3">Extracellular solute-binding protein family 1</fullName>
    </submittedName>
</protein>
<dbReference type="Pfam" id="PF13343">
    <property type="entry name" value="SBP_bac_6"/>
    <property type="match status" value="1"/>
</dbReference>
<feature type="signal peptide" evidence="2">
    <location>
        <begin position="1"/>
        <end position="21"/>
    </location>
</feature>
<dbReference type="Gene3D" id="3.40.190.10">
    <property type="entry name" value="Periplasmic binding protein-like II"/>
    <property type="match status" value="2"/>
</dbReference>
<comment type="caution">
    <text evidence="3">The sequence shown here is derived from an EMBL/GenBank/DDBJ whole genome shotgun (WGS) entry which is preliminary data.</text>
</comment>
<evidence type="ECO:0000313" key="3">
    <source>
        <dbReference type="EMBL" id="KUK68165.1"/>
    </source>
</evidence>
<dbReference type="EMBL" id="LGGW01000075">
    <property type="protein sequence ID" value="KUK89661.1"/>
    <property type="molecule type" value="Genomic_DNA"/>
</dbReference>
<dbReference type="PATRIC" id="fig|1236046.5.peg.539"/>
<dbReference type="EMBL" id="LGGH01000032">
    <property type="protein sequence ID" value="KUK68165.1"/>
    <property type="molecule type" value="Genomic_DNA"/>
</dbReference>
<dbReference type="Proteomes" id="UP000054260">
    <property type="component" value="Unassembled WGS sequence"/>
</dbReference>
<dbReference type="GO" id="GO:0030976">
    <property type="term" value="F:thiamine pyrophosphate binding"/>
    <property type="evidence" value="ECO:0007669"/>
    <property type="project" value="TreeGrafter"/>
</dbReference>
<dbReference type="PANTHER" id="PTHR30006">
    <property type="entry name" value="THIAMINE-BINDING PERIPLASMIC PROTEIN-RELATED"/>
    <property type="match status" value="1"/>
</dbReference>
<dbReference type="SUPFAM" id="SSF53850">
    <property type="entry name" value="Periplasmic binding protein-like II"/>
    <property type="match status" value="1"/>
</dbReference>
<evidence type="ECO:0000313" key="4">
    <source>
        <dbReference type="EMBL" id="KUK89661.1"/>
    </source>
</evidence>
<dbReference type="GO" id="GO:0030288">
    <property type="term" value="C:outer membrane-bounded periplasmic space"/>
    <property type="evidence" value="ECO:0007669"/>
    <property type="project" value="TreeGrafter"/>
</dbReference>
<dbReference type="CDD" id="cd13544">
    <property type="entry name" value="PBP2_Fbp_like_1"/>
    <property type="match status" value="1"/>
</dbReference>